<comment type="caution">
    <text evidence="1">The sequence shown here is derived from an EMBL/GenBank/DDBJ whole genome shotgun (WGS) entry which is preliminary data.</text>
</comment>
<keyword evidence="2" id="KW-1185">Reference proteome</keyword>
<name>A0AAD6X9Q5_9AGAR</name>
<accession>A0AAD6X9Q5</accession>
<organism evidence="1 2">
    <name type="scientific">Mycena alexandri</name>
    <dbReference type="NCBI Taxonomy" id="1745969"/>
    <lineage>
        <taxon>Eukaryota</taxon>
        <taxon>Fungi</taxon>
        <taxon>Dikarya</taxon>
        <taxon>Basidiomycota</taxon>
        <taxon>Agaricomycotina</taxon>
        <taxon>Agaricomycetes</taxon>
        <taxon>Agaricomycetidae</taxon>
        <taxon>Agaricales</taxon>
        <taxon>Marasmiineae</taxon>
        <taxon>Mycenaceae</taxon>
        <taxon>Mycena</taxon>
    </lineage>
</organism>
<dbReference type="Proteomes" id="UP001218188">
    <property type="component" value="Unassembled WGS sequence"/>
</dbReference>
<dbReference type="EMBL" id="JARJCM010000038">
    <property type="protein sequence ID" value="KAJ7037299.1"/>
    <property type="molecule type" value="Genomic_DNA"/>
</dbReference>
<protein>
    <submittedName>
        <fullName evidence="1">Uncharacterized protein</fullName>
    </submittedName>
</protein>
<evidence type="ECO:0000313" key="2">
    <source>
        <dbReference type="Proteomes" id="UP001218188"/>
    </source>
</evidence>
<gene>
    <name evidence="1" type="ORF">C8F04DRAFT_1180704</name>
</gene>
<dbReference type="AlphaFoldDB" id="A0AAD6X9Q5"/>
<proteinExistence type="predicted"/>
<sequence>MAKSTPGEWCWDESDPVNIQGLDWRVKKGRYRWEAAEKVNKCQTRAQQEGGVDAYRIDSSFFQAWSWISVCGNSSVKATRWVSAVPAKEMWYQRVSIEKGMVHTKDGNTISLQSPRKGLGREQSSFAREMAAGCGIVEGRGGW</sequence>
<reference evidence="1" key="1">
    <citation type="submission" date="2023-03" db="EMBL/GenBank/DDBJ databases">
        <title>Massive genome expansion in bonnet fungi (Mycena s.s.) driven by repeated elements and novel gene families across ecological guilds.</title>
        <authorList>
            <consortium name="Lawrence Berkeley National Laboratory"/>
            <person name="Harder C.B."/>
            <person name="Miyauchi S."/>
            <person name="Viragh M."/>
            <person name="Kuo A."/>
            <person name="Thoen E."/>
            <person name="Andreopoulos B."/>
            <person name="Lu D."/>
            <person name="Skrede I."/>
            <person name="Drula E."/>
            <person name="Henrissat B."/>
            <person name="Morin E."/>
            <person name="Kohler A."/>
            <person name="Barry K."/>
            <person name="LaButti K."/>
            <person name="Morin E."/>
            <person name="Salamov A."/>
            <person name="Lipzen A."/>
            <person name="Mereny Z."/>
            <person name="Hegedus B."/>
            <person name="Baldrian P."/>
            <person name="Stursova M."/>
            <person name="Weitz H."/>
            <person name="Taylor A."/>
            <person name="Grigoriev I.V."/>
            <person name="Nagy L.G."/>
            <person name="Martin F."/>
            <person name="Kauserud H."/>
        </authorList>
    </citation>
    <scope>NUCLEOTIDE SEQUENCE</scope>
    <source>
        <strain evidence="1">CBHHK200</strain>
    </source>
</reference>
<evidence type="ECO:0000313" key="1">
    <source>
        <dbReference type="EMBL" id="KAJ7037299.1"/>
    </source>
</evidence>